<dbReference type="InterPro" id="IPR019845">
    <property type="entry name" value="Squalene/phytoene_synthase_CS"/>
</dbReference>
<name>A0A644XZG6_9ZZZZ</name>
<dbReference type="InterPro" id="IPR008949">
    <property type="entry name" value="Isoprenoid_synthase_dom_sf"/>
</dbReference>
<sequence length="284" mass="32846">MVAEKHEQIFRSGSKTYYFSSRFFPPAVRRDVYALYGFVRVADNLVDDQPVDPTAFHAFRRTYTEALRSGKASGDVIIDAFLELQRRKQFDPAWTEAFLDSMEHDLSSSTCDTLDEVLTYIYGSAEVIGLYMARIMDLSEEAFGYAAMLGRAMQYINFIRDIKEDLAIGRRYLPLGSSGLASLEQSYAQTHEKQFAAFIREELKRYQRWQKEAQKGYRFIPRRYRIPIMTAADMYCWTAQQIAKDPFIVYKKRIKPPKARILRKGIAHTLGVALPCRFSAKQKS</sequence>
<dbReference type="SFLD" id="SFLDG01212">
    <property type="entry name" value="Phytoene_synthase_like"/>
    <property type="match status" value="1"/>
</dbReference>
<evidence type="ECO:0000313" key="2">
    <source>
        <dbReference type="EMBL" id="MPM21630.1"/>
    </source>
</evidence>
<organism evidence="2">
    <name type="scientific">bioreactor metagenome</name>
    <dbReference type="NCBI Taxonomy" id="1076179"/>
    <lineage>
        <taxon>unclassified sequences</taxon>
        <taxon>metagenomes</taxon>
        <taxon>ecological metagenomes</taxon>
    </lineage>
</organism>
<accession>A0A644XZG6</accession>
<dbReference type="SUPFAM" id="SSF48576">
    <property type="entry name" value="Terpenoid synthases"/>
    <property type="match status" value="1"/>
</dbReference>
<dbReference type="InterPro" id="IPR002060">
    <property type="entry name" value="Squ/phyt_synthse"/>
</dbReference>
<gene>
    <name evidence="2" type="primary">crtB_5</name>
    <name evidence="2" type="ORF">SDC9_68074</name>
</gene>
<proteinExistence type="predicted"/>
<dbReference type="AlphaFoldDB" id="A0A644XZG6"/>
<dbReference type="EMBL" id="VSSQ01003630">
    <property type="protein sequence ID" value="MPM21630.1"/>
    <property type="molecule type" value="Genomic_DNA"/>
</dbReference>
<dbReference type="GO" id="GO:0004311">
    <property type="term" value="F:geranylgeranyl diphosphate synthase activity"/>
    <property type="evidence" value="ECO:0007669"/>
    <property type="project" value="InterPro"/>
</dbReference>
<dbReference type="GO" id="GO:0051996">
    <property type="term" value="F:squalene synthase [NAD(P)H] activity"/>
    <property type="evidence" value="ECO:0007669"/>
    <property type="project" value="InterPro"/>
</dbReference>
<comment type="caution">
    <text evidence="2">The sequence shown here is derived from an EMBL/GenBank/DDBJ whole genome shotgun (WGS) entry which is preliminary data.</text>
</comment>
<keyword evidence="1 2" id="KW-0808">Transferase</keyword>
<dbReference type="SFLD" id="SFLDS00005">
    <property type="entry name" value="Isoprenoid_Synthase_Type_I"/>
    <property type="match status" value="1"/>
</dbReference>
<dbReference type="PANTHER" id="PTHR31480">
    <property type="entry name" value="BIFUNCTIONAL LYCOPENE CYCLASE/PHYTOENE SYNTHASE"/>
    <property type="match status" value="1"/>
</dbReference>
<dbReference type="GO" id="GO:0046905">
    <property type="term" value="F:15-cis-phytoene synthase activity"/>
    <property type="evidence" value="ECO:0007669"/>
    <property type="project" value="UniProtKB-EC"/>
</dbReference>
<dbReference type="PROSITE" id="PS01045">
    <property type="entry name" value="SQUALEN_PHYTOEN_SYN_2"/>
    <property type="match status" value="1"/>
</dbReference>
<dbReference type="Gene3D" id="1.10.600.10">
    <property type="entry name" value="Farnesyl Diphosphate Synthase"/>
    <property type="match status" value="1"/>
</dbReference>
<protein>
    <submittedName>
        <fullName evidence="2">15-cis-phytoene synthase</fullName>
        <ecNumber evidence="2">2.5.1.32</ecNumber>
    </submittedName>
</protein>
<dbReference type="InterPro" id="IPR044843">
    <property type="entry name" value="Trans_IPPS_bact-type"/>
</dbReference>
<dbReference type="EC" id="2.5.1.32" evidence="2"/>
<dbReference type="Pfam" id="PF00494">
    <property type="entry name" value="SQS_PSY"/>
    <property type="match status" value="1"/>
</dbReference>
<dbReference type="CDD" id="cd00683">
    <property type="entry name" value="Trans_IPPS_HH"/>
    <property type="match status" value="1"/>
</dbReference>
<evidence type="ECO:0000256" key="1">
    <source>
        <dbReference type="ARBA" id="ARBA00022679"/>
    </source>
</evidence>
<reference evidence="2" key="1">
    <citation type="submission" date="2019-08" db="EMBL/GenBank/DDBJ databases">
        <authorList>
            <person name="Kucharzyk K."/>
            <person name="Murdoch R.W."/>
            <person name="Higgins S."/>
            <person name="Loffler F."/>
        </authorList>
    </citation>
    <scope>NUCLEOTIDE SEQUENCE</scope>
</reference>
<dbReference type="InterPro" id="IPR033904">
    <property type="entry name" value="Trans_IPPS_HH"/>
</dbReference>
<dbReference type="SFLD" id="SFLDG01018">
    <property type="entry name" value="Squalene/Phytoene_Synthase_Lik"/>
    <property type="match status" value="1"/>
</dbReference>